<evidence type="ECO:0000313" key="1">
    <source>
        <dbReference type="EMBL" id="CUV14974.1"/>
    </source>
</evidence>
<proteinExistence type="predicted"/>
<protein>
    <submittedName>
        <fullName evidence="1">Uncharacterized protein</fullName>
    </submittedName>
</protein>
<sequence>MAAAASMPAASDSPVRISWASVASVRLTCSVLPAACATDSRRLLASVADSGFRVPLVSSRHLMIRSPVYCGWAVPAAGTAWDASISAAPSSPAPVRRPRFDREKREVMRGGSIVTLAMLQVIHRPTRGGIGQRSTQTYVLRCPCLERHTVKLAHVPPCV</sequence>
<dbReference type="EMBL" id="LN899819">
    <property type="protein sequence ID" value="CUV14974.1"/>
    <property type="molecule type" value="Genomic_DNA"/>
</dbReference>
<organism evidence="1">
    <name type="scientific">Ralstonia solanacearum</name>
    <name type="common">Pseudomonas solanacearum</name>
    <dbReference type="NCBI Taxonomy" id="305"/>
    <lineage>
        <taxon>Bacteria</taxon>
        <taxon>Pseudomonadati</taxon>
        <taxon>Pseudomonadota</taxon>
        <taxon>Betaproteobacteria</taxon>
        <taxon>Burkholderiales</taxon>
        <taxon>Burkholderiaceae</taxon>
        <taxon>Ralstonia</taxon>
        <taxon>Ralstonia solanacearum species complex</taxon>
    </lineage>
</organism>
<dbReference type="AlphaFoldDB" id="A0A0S4TY73"/>
<gene>
    <name evidence="1" type="ORF">RUN39_v1_1050002</name>
</gene>
<name>A0A0S4TY73_RALSL</name>
<reference evidence="1" key="1">
    <citation type="submission" date="2015-10" db="EMBL/GenBank/DDBJ databases">
        <authorList>
            <person name="Gilbert D.G."/>
        </authorList>
    </citation>
    <scope>NUCLEOTIDE SEQUENCE</scope>
    <source>
        <strain evidence="1">Phyl III-seqv23</strain>
    </source>
</reference>
<accession>A0A0S4TY73</accession>